<evidence type="ECO:0000313" key="2">
    <source>
        <dbReference type="Proteomes" id="UP000593890"/>
    </source>
</evidence>
<gene>
    <name evidence="1" type="ORF">C12CBH8_16400</name>
</gene>
<reference evidence="2" key="1">
    <citation type="submission" date="2020-07" db="EMBL/GenBank/DDBJ databases">
        <title>Complete genome sequencing of Clostridia bacterium strain 12CBH8.</title>
        <authorList>
            <person name="Sakamoto M."/>
            <person name="Murakami T."/>
            <person name="Mori H."/>
        </authorList>
    </citation>
    <scope>NUCLEOTIDE SEQUENCE [LARGE SCALE GENOMIC DNA]</scope>
    <source>
        <strain evidence="2">12CBH8</strain>
    </source>
</reference>
<name>A0A7I8D2E2_9FIRM</name>
<dbReference type="RefSeq" id="WP_215533003.1">
    <property type="nucleotide sequence ID" value="NZ_AP023321.1"/>
</dbReference>
<dbReference type="Proteomes" id="UP000593890">
    <property type="component" value="Chromosome"/>
</dbReference>
<dbReference type="KEGG" id="sman:C12CBH8_16400"/>
<organism evidence="1 2">
    <name type="scientific">Solibaculum mannosilyticum</name>
    <dbReference type="NCBI Taxonomy" id="2780922"/>
    <lineage>
        <taxon>Bacteria</taxon>
        <taxon>Bacillati</taxon>
        <taxon>Bacillota</taxon>
        <taxon>Clostridia</taxon>
        <taxon>Eubacteriales</taxon>
        <taxon>Oscillospiraceae</taxon>
        <taxon>Solibaculum</taxon>
    </lineage>
</organism>
<sequence length="193" mass="20477">MLAKKKYLARWSSGKQDEYKRWEEQQDANNNVFGAGASSVIDVDYPASNNNFIFITKTGKKTSSTTNSWGDSSRPVSVYARGVQNNWLASSAGLAFDGDGWGSKINLSLADIGVSGSSYVGENTTQNFGVSVSLLEGTVSFYNNTVVDVSNNTTETAYQTFSIDLKPILFFWAGASAVSGAGAGTPTPAPVAP</sequence>
<keyword evidence="2" id="KW-1185">Reference proteome</keyword>
<proteinExistence type="predicted"/>
<dbReference type="EMBL" id="AP023321">
    <property type="protein sequence ID" value="BCI61001.1"/>
    <property type="molecule type" value="Genomic_DNA"/>
</dbReference>
<dbReference type="AlphaFoldDB" id="A0A7I8D2E2"/>
<protein>
    <submittedName>
        <fullName evidence="1">Uncharacterized protein</fullName>
    </submittedName>
</protein>
<evidence type="ECO:0000313" key="1">
    <source>
        <dbReference type="EMBL" id="BCI61001.1"/>
    </source>
</evidence>
<accession>A0A7I8D2E2</accession>